<evidence type="ECO:0000313" key="3">
    <source>
        <dbReference type="Proteomes" id="UP000002407"/>
    </source>
</evidence>
<reference evidence="3" key="1">
    <citation type="submission" date="2007-07" db="EMBL/GenBank/DDBJ databases">
        <title>Complete genome sequence of Campylobacter hominis ATCC BAA-381, a commensal isolated from the human gastrointestinal tract.</title>
        <authorList>
            <person name="Fouts D.E."/>
            <person name="Mongodin E.F."/>
            <person name="Puiu D."/>
            <person name="Sebastian Y."/>
            <person name="Miller W.G."/>
            <person name="Mandrell R.E."/>
            <person name="Nelson K.E."/>
        </authorList>
    </citation>
    <scope>NUCLEOTIDE SEQUENCE [LARGE SCALE GENOMIC DNA]</scope>
    <source>
        <strain evidence="3">ATCC BAA-381 / LMG 19568 / NCTC 13146 / CH001A</strain>
    </source>
</reference>
<evidence type="ECO:0000313" key="2">
    <source>
        <dbReference type="EMBL" id="ABS51830.1"/>
    </source>
</evidence>
<dbReference type="EMBL" id="CP000776">
    <property type="protein sequence ID" value="ABS51830.1"/>
    <property type="molecule type" value="Genomic_DNA"/>
</dbReference>
<organism evidence="2 3">
    <name type="scientific">Campylobacter hominis (strain ATCC BAA-381 / DSM 21671 / CCUG 45161 / LMG 19568 / NCTC 13146 / CH001A)</name>
    <dbReference type="NCBI Taxonomy" id="360107"/>
    <lineage>
        <taxon>Bacteria</taxon>
        <taxon>Pseudomonadati</taxon>
        <taxon>Campylobacterota</taxon>
        <taxon>Epsilonproteobacteria</taxon>
        <taxon>Campylobacterales</taxon>
        <taxon>Campylobacteraceae</taxon>
        <taxon>Campylobacter</taxon>
    </lineage>
</organism>
<dbReference type="RefSeq" id="WP_012108265.1">
    <property type="nucleotide sequence ID" value="NC_009714.1"/>
</dbReference>
<dbReference type="Proteomes" id="UP000002407">
    <property type="component" value="Chromosome"/>
</dbReference>
<keyword evidence="1" id="KW-0472">Membrane</keyword>
<dbReference type="HOGENOM" id="CLU_2407737_0_0_7"/>
<keyword evidence="1" id="KW-1133">Transmembrane helix</keyword>
<dbReference type="KEGG" id="cha:CHAB381_0383"/>
<dbReference type="AlphaFoldDB" id="A7I0E2"/>
<evidence type="ECO:0000256" key="1">
    <source>
        <dbReference type="SAM" id="Phobius"/>
    </source>
</evidence>
<keyword evidence="3" id="KW-1185">Reference proteome</keyword>
<name>A7I0E2_CAMHC</name>
<gene>
    <name evidence="2" type="ordered locus">CHAB381_0383</name>
</gene>
<keyword evidence="1" id="KW-0812">Transmembrane</keyword>
<protein>
    <submittedName>
        <fullName evidence="2">Uncharacterized protein</fullName>
    </submittedName>
</protein>
<accession>A7I0E2</accession>
<sequence>MRIIDYLKTLNFKYLQKFKNFLPRNLKIALNKGAVNLSVIKFPNLIKCFVAEIKYFVNKNINNKNRTNISAPVGGTYIIFILLFIILAYFSI</sequence>
<proteinExistence type="predicted"/>
<feature type="transmembrane region" description="Helical" evidence="1">
    <location>
        <begin position="69"/>
        <end position="90"/>
    </location>
</feature>